<feature type="region of interest" description="Disordered" evidence="1">
    <location>
        <begin position="159"/>
        <end position="221"/>
    </location>
</feature>
<name>A0ABY8L9B7_9RHOB</name>
<dbReference type="InterPro" id="IPR003018">
    <property type="entry name" value="GAF"/>
</dbReference>
<reference evidence="3 4" key="1">
    <citation type="submission" date="2023-04" db="EMBL/GenBank/DDBJ databases">
        <title>Jannaschia ovalis sp. nov., a marine bacterium isolated from sea tidal flat.</title>
        <authorList>
            <person name="Kwon D.Y."/>
            <person name="Kim J.-J."/>
        </authorList>
    </citation>
    <scope>NUCLEOTIDE SEQUENCE [LARGE SCALE GENOMIC DNA]</scope>
    <source>
        <strain evidence="3 4">GRR-S6-38</strain>
    </source>
</reference>
<proteinExistence type="predicted"/>
<dbReference type="Proteomes" id="UP001243420">
    <property type="component" value="Chromosome"/>
</dbReference>
<dbReference type="Pfam" id="PF01590">
    <property type="entry name" value="GAF"/>
    <property type="match status" value="1"/>
</dbReference>
<protein>
    <submittedName>
        <fullName evidence="3">GAF domain-containing protein</fullName>
    </submittedName>
</protein>
<dbReference type="EMBL" id="CP122537">
    <property type="protein sequence ID" value="WGH77949.1"/>
    <property type="molecule type" value="Genomic_DNA"/>
</dbReference>
<dbReference type="PANTHER" id="PTHR43102:SF2">
    <property type="entry name" value="GAF DOMAIN-CONTAINING PROTEIN"/>
    <property type="match status" value="1"/>
</dbReference>
<gene>
    <name evidence="3" type="ORF">P8627_13035</name>
</gene>
<accession>A0ABY8L9B7</accession>
<evidence type="ECO:0000313" key="3">
    <source>
        <dbReference type="EMBL" id="WGH77949.1"/>
    </source>
</evidence>
<evidence type="ECO:0000313" key="4">
    <source>
        <dbReference type="Proteomes" id="UP001243420"/>
    </source>
</evidence>
<organism evidence="3 4">
    <name type="scientific">Jannaschia ovalis</name>
    <dbReference type="NCBI Taxonomy" id="3038773"/>
    <lineage>
        <taxon>Bacteria</taxon>
        <taxon>Pseudomonadati</taxon>
        <taxon>Pseudomonadota</taxon>
        <taxon>Alphaproteobacteria</taxon>
        <taxon>Rhodobacterales</taxon>
        <taxon>Roseobacteraceae</taxon>
        <taxon>Jannaschia</taxon>
    </lineage>
</organism>
<dbReference type="RefSeq" id="WP_279964575.1">
    <property type="nucleotide sequence ID" value="NZ_CP122537.1"/>
</dbReference>
<evidence type="ECO:0000259" key="2">
    <source>
        <dbReference type="SMART" id="SM00065"/>
    </source>
</evidence>
<dbReference type="Gene3D" id="3.30.450.40">
    <property type="match status" value="1"/>
</dbReference>
<dbReference type="SUPFAM" id="SSF55781">
    <property type="entry name" value="GAF domain-like"/>
    <property type="match status" value="1"/>
</dbReference>
<dbReference type="SMART" id="SM00065">
    <property type="entry name" value="GAF"/>
    <property type="match status" value="1"/>
</dbReference>
<evidence type="ECO:0000256" key="1">
    <source>
        <dbReference type="SAM" id="MobiDB-lite"/>
    </source>
</evidence>
<keyword evidence="4" id="KW-1185">Reference proteome</keyword>
<dbReference type="InterPro" id="IPR029016">
    <property type="entry name" value="GAF-like_dom_sf"/>
</dbReference>
<dbReference type="PANTHER" id="PTHR43102">
    <property type="entry name" value="SLR1143 PROTEIN"/>
    <property type="match status" value="1"/>
</dbReference>
<feature type="domain" description="GAF" evidence="2">
    <location>
        <begin position="26"/>
        <end position="176"/>
    </location>
</feature>
<sequence>MPSFPVPSNEAARQAALDQTCGLVEGGDPRLDALAAEVRRVTGCPTGLVSLVDTDRQVFSGRSGFPQRQTARDYLICAHVILSDRDLVIPDTHETPRFRTHPVVVNPPHVRFYAGTPIVLRSGFRVGSLCALDYAPRDAPSPAVMDRMRALARQAAEILEGGDPPPPAAHLDGADEVPGERTGACAVPSRAVTPREVTPRRQPDAPGPADASPGRIPTSSR</sequence>